<sequence>MPDVTNNAISIGELARLSGLSTHTLRFYEAEGILQPAGRNSGRHRQYHPADVLWLEFVLRLKQTGMPLAEIRQYAALRAQGETTLHARLAMLKLHRERLATRIEELSTCASVLDDKIGIYRQMITESGAPADEAAHAADPQSP</sequence>
<evidence type="ECO:0000313" key="3">
    <source>
        <dbReference type="EMBL" id="MQY51336.1"/>
    </source>
</evidence>
<reference evidence="3 4" key="1">
    <citation type="submission" date="2019-10" db="EMBL/GenBank/DDBJ databases">
        <title>Whole-genome sequence of the purple nonsulfur photosynthetic bacterium Rhodocyclus tenuis.</title>
        <authorList>
            <person name="Kyndt J.A."/>
            <person name="Meyer T.E."/>
        </authorList>
    </citation>
    <scope>NUCLEOTIDE SEQUENCE [LARGE SCALE GENOMIC DNA]</scope>
    <source>
        <strain evidence="3 4">DSM 110</strain>
    </source>
</reference>
<dbReference type="AlphaFoldDB" id="A0A6L5JW86"/>
<dbReference type="OrthoDB" id="9808480at2"/>
<dbReference type="PRINTS" id="PR00040">
    <property type="entry name" value="HTHMERR"/>
</dbReference>
<dbReference type="CDD" id="cd01109">
    <property type="entry name" value="HTH_YyaN"/>
    <property type="match status" value="1"/>
</dbReference>
<dbReference type="GO" id="GO:0003677">
    <property type="term" value="F:DNA binding"/>
    <property type="evidence" value="ECO:0007669"/>
    <property type="project" value="UniProtKB-KW"/>
</dbReference>
<accession>A0A6L5JW86</accession>
<gene>
    <name evidence="3" type="ORF">GHK24_06070</name>
</gene>
<dbReference type="Proteomes" id="UP000480275">
    <property type="component" value="Unassembled WGS sequence"/>
</dbReference>
<name>A0A6L5JW86_RHOTE</name>
<evidence type="ECO:0000256" key="1">
    <source>
        <dbReference type="ARBA" id="ARBA00023125"/>
    </source>
</evidence>
<dbReference type="PROSITE" id="PS00552">
    <property type="entry name" value="HTH_MERR_1"/>
    <property type="match status" value="1"/>
</dbReference>
<keyword evidence="1" id="KW-0238">DNA-binding</keyword>
<organism evidence="3 4">
    <name type="scientific">Rhodocyclus tenuis</name>
    <name type="common">Rhodospirillum tenue</name>
    <dbReference type="NCBI Taxonomy" id="1066"/>
    <lineage>
        <taxon>Bacteria</taxon>
        <taxon>Pseudomonadati</taxon>
        <taxon>Pseudomonadota</taxon>
        <taxon>Betaproteobacteria</taxon>
        <taxon>Rhodocyclales</taxon>
        <taxon>Rhodocyclaceae</taxon>
        <taxon>Rhodocyclus</taxon>
    </lineage>
</organism>
<dbReference type="Gene3D" id="1.10.1660.10">
    <property type="match status" value="1"/>
</dbReference>
<dbReference type="EMBL" id="WIXJ01000003">
    <property type="protein sequence ID" value="MQY51336.1"/>
    <property type="molecule type" value="Genomic_DNA"/>
</dbReference>
<dbReference type="SMART" id="SM00422">
    <property type="entry name" value="HTH_MERR"/>
    <property type="match status" value="1"/>
</dbReference>
<comment type="caution">
    <text evidence="3">The sequence shown here is derived from an EMBL/GenBank/DDBJ whole genome shotgun (WGS) entry which is preliminary data.</text>
</comment>
<protein>
    <submittedName>
        <fullName evidence="3">MerR family transcriptional regulator</fullName>
    </submittedName>
</protein>
<dbReference type="SUPFAM" id="SSF46955">
    <property type="entry name" value="Putative DNA-binding domain"/>
    <property type="match status" value="1"/>
</dbReference>
<evidence type="ECO:0000313" key="4">
    <source>
        <dbReference type="Proteomes" id="UP000480275"/>
    </source>
</evidence>
<dbReference type="GO" id="GO:0003700">
    <property type="term" value="F:DNA-binding transcription factor activity"/>
    <property type="evidence" value="ECO:0007669"/>
    <property type="project" value="InterPro"/>
</dbReference>
<dbReference type="InterPro" id="IPR000551">
    <property type="entry name" value="MerR-type_HTH_dom"/>
</dbReference>
<dbReference type="InterPro" id="IPR047057">
    <property type="entry name" value="MerR_fam"/>
</dbReference>
<dbReference type="InterPro" id="IPR009061">
    <property type="entry name" value="DNA-bd_dom_put_sf"/>
</dbReference>
<dbReference type="Pfam" id="PF13411">
    <property type="entry name" value="MerR_1"/>
    <property type="match status" value="1"/>
</dbReference>
<evidence type="ECO:0000259" key="2">
    <source>
        <dbReference type="PROSITE" id="PS50937"/>
    </source>
</evidence>
<proteinExistence type="predicted"/>
<dbReference type="PROSITE" id="PS50937">
    <property type="entry name" value="HTH_MERR_2"/>
    <property type="match status" value="1"/>
</dbReference>
<dbReference type="PANTHER" id="PTHR30204:SF98">
    <property type="entry name" value="HTH-TYPE TRANSCRIPTIONAL REGULATOR ADHR"/>
    <property type="match status" value="1"/>
</dbReference>
<dbReference type="PANTHER" id="PTHR30204">
    <property type="entry name" value="REDOX-CYCLING DRUG-SENSING TRANSCRIPTIONAL ACTIVATOR SOXR"/>
    <property type="match status" value="1"/>
</dbReference>
<feature type="domain" description="HTH merR-type" evidence="2">
    <location>
        <begin position="8"/>
        <end position="77"/>
    </location>
</feature>